<protein>
    <submittedName>
        <fullName evidence="2">Uncharacterized protein</fullName>
    </submittedName>
</protein>
<dbReference type="OrthoDB" id="7874312at2"/>
<dbReference type="Proteomes" id="UP000004318">
    <property type="component" value="Unassembled WGS sequence"/>
</dbReference>
<sequence>MTESAFNDEDFNRRTEEAREALRKAFGGKPDTLRDALKRAGRRLPSRARKAGEAVLAAQDLAGHPKLRQQIDPLKVDRELDRLIAGARGIDRNDRRRGWMLGALASLAFNFLLLFVLWLLFALWQGWV</sequence>
<dbReference type="RefSeq" id="WP_009805506.1">
    <property type="nucleotide sequence ID" value="NZ_CH724131.1"/>
</dbReference>
<accession>A3TTB2</accession>
<feature type="transmembrane region" description="Helical" evidence="1">
    <location>
        <begin position="98"/>
        <end position="124"/>
    </location>
</feature>
<dbReference type="eggNOG" id="ENOG5032ZNG">
    <property type="taxonomic scope" value="Bacteria"/>
</dbReference>
<reference evidence="2 3" key="1">
    <citation type="journal article" date="2010" name="J. Bacteriol.">
        <title>Genome sequences of Oceanicola granulosus HTCC2516(T) and Oceanicola batsensis HTCC2597(TDelta).</title>
        <authorList>
            <person name="Thrash J.C."/>
            <person name="Cho J.C."/>
            <person name="Vergin K.L."/>
            <person name="Giovannoni S.J."/>
        </authorList>
    </citation>
    <scope>NUCLEOTIDE SEQUENCE [LARGE SCALE GENOMIC DNA]</scope>
    <source>
        <strain evidence="3">ATCC BAA-863 / DSM 15984 / KCTC 12145 / HTCC2597</strain>
    </source>
</reference>
<keyword evidence="1" id="KW-0812">Transmembrane</keyword>
<evidence type="ECO:0000313" key="2">
    <source>
        <dbReference type="EMBL" id="EAQ04889.1"/>
    </source>
</evidence>
<gene>
    <name evidence="2" type="ORF">OB2597_06385</name>
</gene>
<name>A3TTB2_PSEBH</name>
<proteinExistence type="predicted"/>
<keyword evidence="1" id="KW-1133">Transmembrane helix</keyword>
<keyword evidence="3" id="KW-1185">Reference proteome</keyword>
<evidence type="ECO:0000256" key="1">
    <source>
        <dbReference type="SAM" id="Phobius"/>
    </source>
</evidence>
<keyword evidence="1" id="KW-0472">Membrane</keyword>
<dbReference type="HOGENOM" id="CLU_140218_1_0_5"/>
<dbReference type="STRING" id="252305.OB2597_06385"/>
<dbReference type="AlphaFoldDB" id="A3TTB2"/>
<evidence type="ECO:0000313" key="3">
    <source>
        <dbReference type="Proteomes" id="UP000004318"/>
    </source>
</evidence>
<dbReference type="EMBL" id="AAMO01000001">
    <property type="protein sequence ID" value="EAQ04889.1"/>
    <property type="molecule type" value="Genomic_DNA"/>
</dbReference>
<comment type="caution">
    <text evidence="2">The sequence shown here is derived from an EMBL/GenBank/DDBJ whole genome shotgun (WGS) entry which is preliminary data.</text>
</comment>
<organism evidence="2 3">
    <name type="scientific">Pseudooceanicola batsensis (strain ATCC BAA-863 / DSM 15984 / KCTC 12145 / HTCC2597)</name>
    <name type="common">Oceanicola batsensis</name>
    <dbReference type="NCBI Taxonomy" id="252305"/>
    <lineage>
        <taxon>Bacteria</taxon>
        <taxon>Pseudomonadati</taxon>
        <taxon>Pseudomonadota</taxon>
        <taxon>Alphaproteobacteria</taxon>
        <taxon>Rhodobacterales</taxon>
        <taxon>Paracoccaceae</taxon>
        <taxon>Pseudooceanicola</taxon>
    </lineage>
</organism>